<reference evidence="1" key="1">
    <citation type="submission" date="2020-05" db="EMBL/GenBank/DDBJ databases">
        <title>Mycena genomes resolve the evolution of fungal bioluminescence.</title>
        <authorList>
            <person name="Tsai I.J."/>
        </authorList>
    </citation>
    <scope>NUCLEOTIDE SEQUENCE</scope>
    <source>
        <strain evidence="1">160909Yilan</strain>
    </source>
</reference>
<evidence type="ECO:0000313" key="2">
    <source>
        <dbReference type="Proteomes" id="UP000623467"/>
    </source>
</evidence>
<proteinExistence type="predicted"/>
<sequence>MDSVQPLLPPELERAIFEMAGELHPDAISNMLLVAARVHEWIEPLRYRTFILTDPASSCPGLRVLQRAIESKPAQFIRDNVWHLFVEQDYPQDTLDTFIPFCTGVRSLVIFEPHPQMLSQLETARPQRLATPIEFFGHTEESMPIDLTLPMFSSLTHLDVFEHILAISPSWSSLALLAAPTHLAFLGTSYDVGVALLGMCRNLQVIIRMKGESSTNEWPMLSASVDADDWEHRFVGMVLKTENYLSEWEAGLRGGSDFWARADTFVAMRRRGEIEPKSRYWIEDRDGI</sequence>
<dbReference type="AlphaFoldDB" id="A0A8H6YQ84"/>
<gene>
    <name evidence="1" type="ORF">MSAN_01080200</name>
</gene>
<dbReference type="Proteomes" id="UP000623467">
    <property type="component" value="Unassembled WGS sequence"/>
</dbReference>
<protein>
    <submittedName>
        <fullName evidence="1">Tyrosinase central domain-containing protein</fullName>
    </submittedName>
</protein>
<evidence type="ECO:0000313" key="1">
    <source>
        <dbReference type="EMBL" id="KAF7364208.1"/>
    </source>
</evidence>
<comment type="caution">
    <text evidence="1">The sequence shown here is derived from an EMBL/GenBank/DDBJ whole genome shotgun (WGS) entry which is preliminary data.</text>
</comment>
<dbReference type="OrthoDB" id="2900663at2759"/>
<organism evidence="1 2">
    <name type="scientific">Mycena sanguinolenta</name>
    <dbReference type="NCBI Taxonomy" id="230812"/>
    <lineage>
        <taxon>Eukaryota</taxon>
        <taxon>Fungi</taxon>
        <taxon>Dikarya</taxon>
        <taxon>Basidiomycota</taxon>
        <taxon>Agaricomycotina</taxon>
        <taxon>Agaricomycetes</taxon>
        <taxon>Agaricomycetidae</taxon>
        <taxon>Agaricales</taxon>
        <taxon>Marasmiineae</taxon>
        <taxon>Mycenaceae</taxon>
        <taxon>Mycena</taxon>
    </lineage>
</organism>
<accession>A0A8H6YQ84</accession>
<name>A0A8H6YQ84_9AGAR</name>
<dbReference type="EMBL" id="JACAZH010000007">
    <property type="protein sequence ID" value="KAF7364208.1"/>
    <property type="molecule type" value="Genomic_DNA"/>
</dbReference>
<keyword evidence="2" id="KW-1185">Reference proteome</keyword>